<feature type="binding site" evidence="4">
    <location>
        <position position="209"/>
    </location>
    <ligand>
        <name>3-dehydroquinate</name>
        <dbReference type="ChEBI" id="CHEBI:32364"/>
    </ligand>
</feature>
<dbReference type="CDD" id="cd00502">
    <property type="entry name" value="DHQase_I"/>
    <property type="match status" value="1"/>
</dbReference>
<comment type="function">
    <text evidence="4">Involved in the third step of the chorismate pathway, which leads to the biosynthesis of aromatic amino acids. Catalyzes the cis-dehydration of 3-dehydroquinate (DHQ) and introduces the first double bond of the aromatic ring to yield 3-dehydroshikimate.</text>
</comment>
<evidence type="ECO:0000313" key="5">
    <source>
        <dbReference type="EMBL" id="MFC7191026.1"/>
    </source>
</evidence>
<dbReference type="GO" id="GO:0003855">
    <property type="term" value="F:3-dehydroquinate dehydratase activity"/>
    <property type="evidence" value="ECO:0007669"/>
    <property type="project" value="UniProtKB-UniRule"/>
</dbReference>
<dbReference type="EC" id="4.2.1.10" evidence="4"/>
<keyword evidence="4" id="KW-0057">Aromatic amino acid biosynthesis</keyword>
<comment type="similarity">
    <text evidence="4">Belongs to the type-I 3-dehydroquinase family.</text>
</comment>
<dbReference type="GeneID" id="76200701"/>
<protein>
    <recommendedName>
        <fullName evidence="4">3-dehydroquinate dehydratase</fullName>
        <shortName evidence="4">3-dehydroquinase</shortName>
        <ecNumber evidence="4">4.2.1.10</ecNumber>
    </recommendedName>
    <alternativeName>
        <fullName evidence="4">Type I DHQase</fullName>
    </alternativeName>
    <alternativeName>
        <fullName evidence="4">Type I dehydroquinase</fullName>
        <shortName evidence="4">DHQ1</shortName>
    </alternativeName>
</protein>
<dbReference type="EMBL" id="JBHTAX010000001">
    <property type="protein sequence ID" value="MFC7191026.1"/>
    <property type="molecule type" value="Genomic_DNA"/>
</dbReference>
<evidence type="ECO:0000256" key="3">
    <source>
        <dbReference type="ARBA" id="ARBA00023270"/>
    </source>
</evidence>
<evidence type="ECO:0000313" key="6">
    <source>
        <dbReference type="Proteomes" id="UP001596417"/>
    </source>
</evidence>
<dbReference type="RefSeq" id="WP_264555827.1">
    <property type="nucleotide sequence ID" value="NZ_CP109979.1"/>
</dbReference>
<dbReference type="Gene3D" id="3.20.20.70">
    <property type="entry name" value="Aldolase class I"/>
    <property type="match status" value="1"/>
</dbReference>
<evidence type="ECO:0000256" key="2">
    <source>
        <dbReference type="ARBA" id="ARBA00023239"/>
    </source>
</evidence>
<gene>
    <name evidence="4" type="primary">aroD</name>
    <name evidence="5" type="ORF">ACFQL7_15145</name>
</gene>
<comment type="catalytic activity">
    <reaction evidence="1 4">
        <text>3-dehydroquinate = 3-dehydroshikimate + H2O</text>
        <dbReference type="Rhea" id="RHEA:21096"/>
        <dbReference type="ChEBI" id="CHEBI:15377"/>
        <dbReference type="ChEBI" id="CHEBI:16630"/>
        <dbReference type="ChEBI" id="CHEBI:32364"/>
        <dbReference type="EC" id="4.2.1.10"/>
    </reaction>
</comment>
<feature type="active site" description="Proton donor/acceptor" evidence="4">
    <location>
        <position position="117"/>
    </location>
</feature>
<feature type="binding site" evidence="4">
    <location>
        <position position="184"/>
    </location>
    <ligand>
        <name>3-dehydroquinate</name>
        <dbReference type="ChEBI" id="CHEBI:32364"/>
    </ligand>
</feature>
<dbReference type="InterPro" id="IPR050146">
    <property type="entry name" value="Type-I_3-dehydroquinase"/>
</dbReference>
<comment type="subunit">
    <text evidence="4">Homodimer.</text>
</comment>
<dbReference type="InterPro" id="IPR001381">
    <property type="entry name" value="DHquinase_I"/>
</dbReference>
<feature type="binding site" evidence="4">
    <location>
        <begin position="29"/>
        <end position="31"/>
    </location>
    <ligand>
        <name>3-dehydroquinate</name>
        <dbReference type="ChEBI" id="CHEBI:32364"/>
    </ligand>
</feature>
<feature type="binding site" evidence="4">
    <location>
        <position position="56"/>
    </location>
    <ligand>
        <name>3-dehydroquinate</name>
        <dbReference type="ChEBI" id="CHEBI:32364"/>
    </ligand>
</feature>
<comment type="caution">
    <text evidence="5">The sequence shown here is derived from an EMBL/GenBank/DDBJ whole genome shotgun (WGS) entry which is preliminary data.</text>
</comment>
<feature type="binding site" evidence="4">
    <location>
        <position position="205"/>
    </location>
    <ligand>
        <name>3-dehydroquinate</name>
        <dbReference type="ChEBI" id="CHEBI:32364"/>
    </ligand>
</feature>
<dbReference type="GO" id="GO:0009423">
    <property type="term" value="P:chorismate biosynthetic process"/>
    <property type="evidence" value="ECO:0007669"/>
    <property type="project" value="UniProtKB-UniRule"/>
</dbReference>
<dbReference type="GO" id="GO:0046279">
    <property type="term" value="P:3,4-dihydroxybenzoate biosynthetic process"/>
    <property type="evidence" value="ECO:0007669"/>
    <property type="project" value="UniProtKB-ARBA"/>
</dbReference>
<name>A0ABD5YUV5_9EURY</name>
<dbReference type="SUPFAM" id="SSF51569">
    <property type="entry name" value="Aldolase"/>
    <property type="match status" value="1"/>
</dbReference>
<organism evidence="5 6">
    <name type="scientific">Halocatena marina</name>
    <dbReference type="NCBI Taxonomy" id="2934937"/>
    <lineage>
        <taxon>Archaea</taxon>
        <taxon>Methanobacteriati</taxon>
        <taxon>Methanobacteriota</taxon>
        <taxon>Stenosarchaea group</taxon>
        <taxon>Halobacteria</taxon>
        <taxon>Halobacteriales</taxon>
        <taxon>Natronomonadaceae</taxon>
        <taxon>Halocatena</taxon>
    </lineage>
</organism>
<keyword evidence="2 4" id="KW-0456">Lyase</keyword>
<dbReference type="PANTHER" id="PTHR43699">
    <property type="entry name" value="3-DEHYDROQUINATE DEHYDRATASE"/>
    <property type="match status" value="1"/>
</dbReference>
<evidence type="ECO:0000256" key="4">
    <source>
        <dbReference type="HAMAP-Rule" id="MF_00214"/>
    </source>
</evidence>
<evidence type="ECO:0000256" key="1">
    <source>
        <dbReference type="ARBA" id="ARBA00001864"/>
    </source>
</evidence>
<dbReference type="GO" id="GO:0009073">
    <property type="term" value="P:aromatic amino acid family biosynthetic process"/>
    <property type="evidence" value="ECO:0007669"/>
    <property type="project" value="UniProtKB-KW"/>
</dbReference>
<dbReference type="PANTHER" id="PTHR43699:SF1">
    <property type="entry name" value="3-DEHYDROQUINATE DEHYDRATASE"/>
    <property type="match status" value="1"/>
</dbReference>
<comment type="pathway">
    <text evidence="4">Metabolic intermediate biosynthesis; chorismate biosynthesis; chorismate from D-erythrose 4-phosphate and phosphoenolpyruvate: step 3/7.</text>
</comment>
<dbReference type="GO" id="GO:0008652">
    <property type="term" value="P:amino acid biosynthetic process"/>
    <property type="evidence" value="ECO:0007669"/>
    <property type="project" value="UniProtKB-KW"/>
</dbReference>
<feature type="active site" description="Schiff-base intermediate with substrate" evidence="4">
    <location>
        <position position="143"/>
    </location>
</feature>
<dbReference type="AlphaFoldDB" id="A0ABD5YUV5"/>
<keyword evidence="6" id="KW-1185">Reference proteome</keyword>
<dbReference type="HAMAP" id="MF_00214">
    <property type="entry name" value="AroD"/>
    <property type="match status" value="1"/>
</dbReference>
<keyword evidence="3 4" id="KW-0704">Schiff base</keyword>
<proteinExistence type="inferred from homology"/>
<accession>A0ABD5YUV5</accession>
<dbReference type="Pfam" id="PF01487">
    <property type="entry name" value="DHquinase_I"/>
    <property type="match status" value="1"/>
</dbReference>
<dbReference type="InterPro" id="IPR013785">
    <property type="entry name" value="Aldolase_TIM"/>
</dbReference>
<comment type="caution">
    <text evidence="4">Lacks conserved residue(s) required for the propagation of feature annotation.</text>
</comment>
<dbReference type="Proteomes" id="UP001596417">
    <property type="component" value="Unassembled WGS sequence"/>
</dbReference>
<reference evidence="5 6" key="1">
    <citation type="journal article" date="2019" name="Int. J. Syst. Evol. Microbiol.">
        <title>The Global Catalogue of Microorganisms (GCM) 10K type strain sequencing project: providing services to taxonomists for standard genome sequencing and annotation.</title>
        <authorList>
            <consortium name="The Broad Institute Genomics Platform"/>
            <consortium name="The Broad Institute Genome Sequencing Center for Infectious Disease"/>
            <person name="Wu L."/>
            <person name="Ma J."/>
        </authorList>
    </citation>
    <scope>NUCLEOTIDE SEQUENCE [LARGE SCALE GENOMIC DNA]</scope>
    <source>
        <strain evidence="5 6">RDMS1</strain>
    </source>
</reference>
<keyword evidence="4" id="KW-0028">Amino-acid biosynthesis</keyword>
<sequence length="226" mass="24232">MDFDSFVLSAATADLSQEPLAREHADAIEFRLDLADSPLDQLASYDGNLPVIATNRVEREGGDSPETPERLEALRLAAEHPMVEAIDVELSAIAMGSGLETIEHASDRGVSAIISIHDFEETPAIAEMERLLTKTDEYGDVGKLAVTATTLDDVLQLFAVTRTRTQAGQRVATMAMGAVGRHSRAVAPLYGSRIGYAPVDPEDATAPGQYDLATLRSVIDHLDDGT</sequence>